<reference evidence="6" key="1">
    <citation type="submission" date="2025-08" db="UniProtKB">
        <authorList>
            <consortium name="RefSeq"/>
        </authorList>
    </citation>
    <scope>IDENTIFICATION</scope>
    <source>
        <tissue evidence="6">Entire body</tissue>
    </source>
</reference>
<dbReference type="PANTHER" id="PTHR11008:SF15">
    <property type="entry name" value="CIRCADIAN CLOCK-CONTROLLED PROTEIN"/>
    <property type="match status" value="1"/>
</dbReference>
<keyword evidence="2" id="KW-0090">Biological rhythms</keyword>
<dbReference type="InterPro" id="IPR038606">
    <property type="entry name" value="To_sf"/>
</dbReference>
<name>A0A1W4WKV5_AGRPL</name>
<dbReference type="Pfam" id="PF06585">
    <property type="entry name" value="JHBP"/>
    <property type="match status" value="1"/>
</dbReference>
<dbReference type="OrthoDB" id="8183816at2759"/>
<evidence type="ECO:0000256" key="1">
    <source>
        <dbReference type="ARBA" id="ARBA00022729"/>
    </source>
</evidence>
<gene>
    <name evidence="6" type="primary">LOC108734162</name>
</gene>
<comment type="similarity">
    <text evidence="3">Belongs to the TO family.</text>
</comment>
<dbReference type="AlphaFoldDB" id="A0A1W4WKV5"/>
<evidence type="ECO:0000256" key="2">
    <source>
        <dbReference type="ARBA" id="ARBA00023108"/>
    </source>
</evidence>
<dbReference type="RefSeq" id="XP_018321092.1">
    <property type="nucleotide sequence ID" value="XM_018465590.2"/>
</dbReference>
<evidence type="ECO:0000256" key="3">
    <source>
        <dbReference type="ARBA" id="ARBA00060902"/>
    </source>
</evidence>
<evidence type="ECO:0000313" key="5">
    <source>
        <dbReference type="Proteomes" id="UP000192223"/>
    </source>
</evidence>
<accession>A0A1W4WKV5</accession>
<dbReference type="KEGG" id="apln:108734162"/>
<dbReference type="InterPro" id="IPR010562">
    <property type="entry name" value="Haemolymph_juvenile_hormone-bd"/>
</dbReference>
<dbReference type="FunCoup" id="A0A1W4WKV5">
    <property type="interactions" value="51"/>
</dbReference>
<feature type="signal peptide" evidence="4">
    <location>
        <begin position="1"/>
        <end position="24"/>
    </location>
</feature>
<feature type="chain" id="PRO_5010719998" evidence="4">
    <location>
        <begin position="25"/>
        <end position="256"/>
    </location>
</feature>
<dbReference type="GO" id="GO:0005615">
    <property type="term" value="C:extracellular space"/>
    <property type="evidence" value="ECO:0007669"/>
    <property type="project" value="TreeGrafter"/>
</dbReference>
<evidence type="ECO:0000256" key="4">
    <source>
        <dbReference type="SAM" id="SignalP"/>
    </source>
</evidence>
<organism evidence="5 6">
    <name type="scientific">Agrilus planipennis</name>
    <name type="common">Emerald ash borer</name>
    <name type="synonym">Agrilus marcopoli</name>
    <dbReference type="NCBI Taxonomy" id="224129"/>
    <lineage>
        <taxon>Eukaryota</taxon>
        <taxon>Metazoa</taxon>
        <taxon>Ecdysozoa</taxon>
        <taxon>Arthropoda</taxon>
        <taxon>Hexapoda</taxon>
        <taxon>Insecta</taxon>
        <taxon>Pterygota</taxon>
        <taxon>Neoptera</taxon>
        <taxon>Endopterygota</taxon>
        <taxon>Coleoptera</taxon>
        <taxon>Polyphaga</taxon>
        <taxon>Elateriformia</taxon>
        <taxon>Buprestoidea</taxon>
        <taxon>Buprestidae</taxon>
        <taxon>Agrilinae</taxon>
        <taxon>Agrilus</taxon>
    </lineage>
</organism>
<dbReference type="Proteomes" id="UP000192223">
    <property type="component" value="Unplaced"/>
</dbReference>
<dbReference type="Gene3D" id="3.15.10.30">
    <property type="entry name" value="Haemolymph juvenile hormone binding protein"/>
    <property type="match status" value="1"/>
</dbReference>
<dbReference type="GeneID" id="108734162"/>
<sequence length="256" mass="29577">MNFAVFVYFLWSIITLNIFSIVTSQSDNLADYFSHCKKNESDFDNCVKDGLNGVRHLFKTGVPKYNIAPFDPFFASEVPQKVGGRFFNYKLILKNVFESGWTISQVTRFRSDFNKNMIQYTQFFPDKKLKGEYDFVATIFGNTYANKGPWNLSLYDFVQTTTITRKPRIASNATLVYDTPLKASVEVQSCKNMELHIGHLLQGRTVIENLADRIINTAWQPGFVVLKPIINDLVSTAFTEIFNKNFRYFPFHELFP</sequence>
<protein>
    <submittedName>
        <fullName evidence="6">Uncharacterized protein LOC108734162 isoform X1</fullName>
    </submittedName>
</protein>
<evidence type="ECO:0000313" key="6">
    <source>
        <dbReference type="RefSeq" id="XP_018321092.1"/>
    </source>
</evidence>
<dbReference type="CTD" id="42552"/>
<dbReference type="SMART" id="SM00700">
    <property type="entry name" value="JHBP"/>
    <property type="match status" value="1"/>
</dbReference>
<proteinExistence type="inferred from homology"/>
<dbReference type="InParanoid" id="A0A1W4WKV5"/>
<keyword evidence="1 4" id="KW-0732">Signal</keyword>
<dbReference type="FunFam" id="3.15.10.30:FF:000001">
    <property type="entry name" value="Takeout-like protein 1"/>
    <property type="match status" value="1"/>
</dbReference>
<dbReference type="PANTHER" id="PTHR11008">
    <property type="entry name" value="PROTEIN TAKEOUT-LIKE PROTEIN"/>
    <property type="match status" value="1"/>
</dbReference>
<dbReference type="GO" id="GO:0007623">
    <property type="term" value="P:circadian rhythm"/>
    <property type="evidence" value="ECO:0007669"/>
    <property type="project" value="UniProtKB-ARBA"/>
</dbReference>
<keyword evidence="5" id="KW-1185">Reference proteome</keyword>